<comment type="caution">
    <text evidence="1">The sequence shown here is derived from an EMBL/GenBank/DDBJ whole genome shotgun (WGS) entry which is preliminary data.</text>
</comment>
<evidence type="ECO:0008006" key="3">
    <source>
        <dbReference type="Google" id="ProtNLM"/>
    </source>
</evidence>
<accession>A0ABT9T6F0</accession>
<protein>
    <recommendedName>
        <fullName evidence="3">Protease FtsH-inhibitory lysogeny factor CIII</fullName>
    </recommendedName>
</protein>
<keyword evidence="2" id="KW-1185">Reference proteome</keyword>
<gene>
    <name evidence="1" type="ORF">J2X94_001173</name>
</gene>
<evidence type="ECO:0000313" key="1">
    <source>
        <dbReference type="EMBL" id="MDQ0019045.1"/>
    </source>
</evidence>
<evidence type="ECO:0000313" key="2">
    <source>
        <dbReference type="Proteomes" id="UP001244623"/>
    </source>
</evidence>
<dbReference type="Proteomes" id="UP001244623">
    <property type="component" value="Unassembled WGS sequence"/>
</dbReference>
<organism evidence="1 2">
    <name type="scientific">[Curtobacterium] plantarum</name>
    <dbReference type="NCBI Taxonomy" id="221276"/>
    <lineage>
        <taxon>Bacteria</taxon>
        <taxon>Pseudomonadati</taxon>
        <taxon>Pseudomonadota</taxon>
        <taxon>Gammaproteobacteria</taxon>
        <taxon>Enterobacterales</taxon>
        <taxon>Erwiniaceae</taxon>
        <taxon>Pantoea</taxon>
    </lineage>
</organism>
<dbReference type="Pfam" id="PF02061">
    <property type="entry name" value="Lambda_CIII"/>
    <property type="match status" value="1"/>
</dbReference>
<name>A0ABT9T6F0_9GAMM</name>
<reference evidence="1 2" key="1">
    <citation type="submission" date="2023-07" db="EMBL/GenBank/DDBJ databases">
        <title>Sorghum-associated microbial communities from plants grown in Nebraska, USA.</title>
        <authorList>
            <person name="Schachtman D."/>
        </authorList>
    </citation>
    <scope>NUCLEOTIDE SEQUENCE [LARGE SCALE GENOMIC DNA]</scope>
    <source>
        <strain evidence="1 2">CC49</strain>
    </source>
</reference>
<sequence>MQAFAIAGATHMGGFGFNTSQLDRITRRLRASLRSLIDTLNQKGNPL</sequence>
<dbReference type="EMBL" id="JAUSSJ010000001">
    <property type="protein sequence ID" value="MDQ0019045.1"/>
    <property type="molecule type" value="Genomic_DNA"/>
</dbReference>
<dbReference type="InterPro" id="IPR013056">
    <property type="entry name" value="Phage_lambda_CIII"/>
</dbReference>
<proteinExistence type="predicted"/>